<gene>
    <name evidence="2" type="ORF">A1O9_02472</name>
</gene>
<organism evidence="2 3">
    <name type="scientific">Exophiala aquamarina CBS 119918</name>
    <dbReference type="NCBI Taxonomy" id="1182545"/>
    <lineage>
        <taxon>Eukaryota</taxon>
        <taxon>Fungi</taxon>
        <taxon>Dikarya</taxon>
        <taxon>Ascomycota</taxon>
        <taxon>Pezizomycotina</taxon>
        <taxon>Eurotiomycetes</taxon>
        <taxon>Chaetothyriomycetidae</taxon>
        <taxon>Chaetothyriales</taxon>
        <taxon>Herpotrichiellaceae</taxon>
        <taxon>Exophiala</taxon>
    </lineage>
</organism>
<feature type="region of interest" description="Disordered" evidence="1">
    <location>
        <begin position="169"/>
        <end position="193"/>
    </location>
</feature>
<name>A0A072PNJ5_9EURO</name>
<accession>A0A072PNJ5</accession>
<dbReference type="VEuPathDB" id="FungiDB:A1O9_02472"/>
<dbReference type="Proteomes" id="UP000027920">
    <property type="component" value="Unassembled WGS sequence"/>
</dbReference>
<feature type="compositionally biased region" description="Basic residues" evidence="1">
    <location>
        <begin position="35"/>
        <end position="45"/>
    </location>
</feature>
<dbReference type="RefSeq" id="XP_013263498.1">
    <property type="nucleotide sequence ID" value="XM_013408044.1"/>
</dbReference>
<dbReference type="HOGENOM" id="CLU_038380_0_0_1"/>
<feature type="compositionally biased region" description="Polar residues" evidence="1">
    <location>
        <begin position="64"/>
        <end position="78"/>
    </location>
</feature>
<proteinExistence type="predicted"/>
<evidence type="ECO:0000256" key="1">
    <source>
        <dbReference type="SAM" id="MobiDB-lite"/>
    </source>
</evidence>
<evidence type="ECO:0000313" key="3">
    <source>
        <dbReference type="Proteomes" id="UP000027920"/>
    </source>
</evidence>
<feature type="compositionally biased region" description="Polar residues" evidence="1">
    <location>
        <begin position="120"/>
        <end position="134"/>
    </location>
</feature>
<dbReference type="AlphaFoldDB" id="A0A072PNJ5"/>
<comment type="caution">
    <text evidence="2">The sequence shown here is derived from an EMBL/GenBank/DDBJ whole genome shotgun (WGS) entry which is preliminary data.</text>
</comment>
<feature type="region of interest" description="Disordered" evidence="1">
    <location>
        <begin position="1"/>
        <end position="150"/>
    </location>
</feature>
<evidence type="ECO:0000313" key="2">
    <source>
        <dbReference type="EMBL" id="KEF60908.1"/>
    </source>
</evidence>
<keyword evidence="3" id="KW-1185">Reference proteome</keyword>
<dbReference type="OrthoDB" id="5398515at2759"/>
<protein>
    <submittedName>
        <fullName evidence="2">Uncharacterized protein</fullName>
    </submittedName>
</protein>
<dbReference type="GeneID" id="25277414"/>
<feature type="compositionally biased region" description="Low complexity" evidence="1">
    <location>
        <begin position="365"/>
        <end position="377"/>
    </location>
</feature>
<reference evidence="2 3" key="1">
    <citation type="submission" date="2013-03" db="EMBL/GenBank/DDBJ databases">
        <title>The Genome Sequence of Exophiala aquamarina CBS 119918.</title>
        <authorList>
            <consortium name="The Broad Institute Genomics Platform"/>
            <person name="Cuomo C."/>
            <person name="de Hoog S."/>
            <person name="Gorbushina A."/>
            <person name="Walker B."/>
            <person name="Young S.K."/>
            <person name="Zeng Q."/>
            <person name="Gargeya S."/>
            <person name="Fitzgerald M."/>
            <person name="Haas B."/>
            <person name="Abouelleil A."/>
            <person name="Allen A.W."/>
            <person name="Alvarado L."/>
            <person name="Arachchi H.M."/>
            <person name="Berlin A.M."/>
            <person name="Chapman S.B."/>
            <person name="Gainer-Dewar J."/>
            <person name="Goldberg J."/>
            <person name="Griggs A."/>
            <person name="Gujja S."/>
            <person name="Hansen M."/>
            <person name="Howarth C."/>
            <person name="Imamovic A."/>
            <person name="Ireland A."/>
            <person name="Larimer J."/>
            <person name="McCowan C."/>
            <person name="Murphy C."/>
            <person name="Pearson M."/>
            <person name="Poon T.W."/>
            <person name="Priest M."/>
            <person name="Roberts A."/>
            <person name="Saif S."/>
            <person name="Shea T."/>
            <person name="Sisk P."/>
            <person name="Sykes S."/>
            <person name="Wortman J."/>
            <person name="Nusbaum C."/>
            <person name="Birren B."/>
        </authorList>
    </citation>
    <scope>NUCLEOTIDE SEQUENCE [LARGE SCALE GENOMIC DNA]</scope>
    <source>
        <strain evidence="2 3">CBS 119918</strain>
    </source>
</reference>
<feature type="region of interest" description="Disordered" evidence="1">
    <location>
        <begin position="215"/>
        <end position="258"/>
    </location>
</feature>
<feature type="compositionally biased region" description="Basic residues" evidence="1">
    <location>
        <begin position="321"/>
        <end position="330"/>
    </location>
</feature>
<dbReference type="EMBL" id="AMGV01000002">
    <property type="protein sequence ID" value="KEF60908.1"/>
    <property type="molecule type" value="Genomic_DNA"/>
</dbReference>
<sequence length="454" mass="49886">MAATPPLQILSSPATPPSPLHGAKYDRANAFPTRRSTRAATRTRSRNQQSTPEPPRRSPRVEQGANTPRSPKPKSTTAAGLHSPEVTPNTRGSRRVQVMSPHSPDIHSHSSSSKQPPPAESNSHLHPQSSSAATISDGMLPTPVKTPKMKKPIANATTAARALFQDRAQMAAQVAPVQHSPRRSRKSQRFNGFSLESFSAQGDATRGQIQIYTDSRDCVPQVDNDQANPFVERKRDRESMSPQKSVVRSKRRKVSTETRIDPQVMEAIDKGDGMVYVFRGKKVYRRFNDLGDDEEDIDEEDLGLLEHATNGSAEVKPLKTLTRRSIKPKRLFQTASQKRAREEEKEEEAATDIEDHGDVAEDGPSTSVSHTSESSLSRGLRSKKHKLPSSEQNSPKEPGSRNTQKGSPFDSWPRQKPGSRGVAGSQKSKKRGANEVADEDVVAEPTVDAKKART</sequence>
<feature type="compositionally biased region" description="Polar residues" evidence="1">
    <location>
        <begin position="389"/>
        <end position="406"/>
    </location>
</feature>
<feature type="region of interest" description="Disordered" evidence="1">
    <location>
        <begin position="307"/>
        <end position="454"/>
    </location>
</feature>